<proteinExistence type="predicted"/>
<dbReference type="KEGG" id="plon:Pla110_02230"/>
<protein>
    <submittedName>
        <fullName evidence="1">Uncharacterized protein</fullName>
    </submittedName>
</protein>
<name>A0A518CH14_9PLAN</name>
<dbReference type="AlphaFoldDB" id="A0A518CH14"/>
<evidence type="ECO:0000313" key="2">
    <source>
        <dbReference type="Proteomes" id="UP000317178"/>
    </source>
</evidence>
<accession>A0A518CH14</accession>
<keyword evidence="2" id="KW-1185">Reference proteome</keyword>
<reference evidence="1 2" key="1">
    <citation type="submission" date="2019-02" db="EMBL/GenBank/DDBJ databases">
        <title>Deep-cultivation of Planctomycetes and their phenomic and genomic characterization uncovers novel biology.</title>
        <authorList>
            <person name="Wiegand S."/>
            <person name="Jogler M."/>
            <person name="Boedeker C."/>
            <person name="Pinto D."/>
            <person name="Vollmers J."/>
            <person name="Rivas-Marin E."/>
            <person name="Kohn T."/>
            <person name="Peeters S.H."/>
            <person name="Heuer A."/>
            <person name="Rast P."/>
            <person name="Oberbeckmann S."/>
            <person name="Bunk B."/>
            <person name="Jeske O."/>
            <person name="Meyerdierks A."/>
            <person name="Storesund J.E."/>
            <person name="Kallscheuer N."/>
            <person name="Luecker S."/>
            <person name="Lage O.M."/>
            <person name="Pohl T."/>
            <person name="Merkel B.J."/>
            <person name="Hornburger P."/>
            <person name="Mueller R.-W."/>
            <person name="Bruemmer F."/>
            <person name="Labrenz M."/>
            <person name="Spormann A.M."/>
            <person name="Op den Camp H."/>
            <person name="Overmann J."/>
            <person name="Amann R."/>
            <person name="Jetten M.S.M."/>
            <person name="Mascher T."/>
            <person name="Medema M.H."/>
            <person name="Devos D.P."/>
            <person name="Kaster A.-K."/>
            <person name="Ovreas L."/>
            <person name="Rohde M."/>
            <person name="Galperin M.Y."/>
            <person name="Jogler C."/>
        </authorList>
    </citation>
    <scope>NUCLEOTIDE SEQUENCE [LARGE SCALE GENOMIC DNA]</scope>
    <source>
        <strain evidence="1 2">Pla110</strain>
    </source>
</reference>
<dbReference type="Proteomes" id="UP000317178">
    <property type="component" value="Chromosome"/>
</dbReference>
<organism evidence="1 2">
    <name type="scientific">Polystyrenella longa</name>
    <dbReference type="NCBI Taxonomy" id="2528007"/>
    <lineage>
        <taxon>Bacteria</taxon>
        <taxon>Pseudomonadati</taxon>
        <taxon>Planctomycetota</taxon>
        <taxon>Planctomycetia</taxon>
        <taxon>Planctomycetales</taxon>
        <taxon>Planctomycetaceae</taxon>
        <taxon>Polystyrenella</taxon>
    </lineage>
</organism>
<sequence>MKWIHRIIVAYLVATTMHVPFPVFDGDNLRSGEVRSHQSVSYSDRFDVDFILLGYDLPDDSDDGPVDDDPEDGSHSALGLPFSVTRTFSNSVLLSGLCYYAHAWNDCWNLVCIRTACSIDDLSFRDISFGKLCQNGIACLRC</sequence>
<dbReference type="EMBL" id="CP036281">
    <property type="protein sequence ID" value="QDU78519.1"/>
    <property type="molecule type" value="Genomic_DNA"/>
</dbReference>
<gene>
    <name evidence="1" type="ORF">Pla110_02230</name>
</gene>
<evidence type="ECO:0000313" key="1">
    <source>
        <dbReference type="EMBL" id="QDU78519.1"/>
    </source>
</evidence>